<evidence type="ECO:0000256" key="9">
    <source>
        <dbReference type="ARBA" id="ARBA00022918"/>
    </source>
</evidence>
<evidence type="ECO:0000256" key="7">
    <source>
        <dbReference type="ARBA" id="ARBA00022759"/>
    </source>
</evidence>
<feature type="compositionally biased region" description="Basic and acidic residues" evidence="11">
    <location>
        <begin position="280"/>
        <end position="301"/>
    </location>
</feature>
<evidence type="ECO:0000256" key="10">
    <source>
        <dbReference type="ARBA" id="ARBA00039658"/>
    </source>
</evidence>
<dbReference type="InterPro" id="IPR041373">
    <property type="entry name" value="RT_RNaseH"/>
</dbReference>
<dbReference type="PANTHER" id="PTHR37984:SF12">
    <property type="entry name" value="RIBONUCLEASE H"/>
    <property type="match status" value="1"/>
</dbReference>
<evidence type="ECO:0000256" key="2">
    <source>
        <dbReference type="ARBA" id="ARBA00012180"/>
    </source>
</evidence>
<dbReference type="SUPFAM" id="SSF56672">
    <property type="entry name" value="DNA/RNA polymerases"/>
    <property type="match status" value="2"/>
</dbReference>
<dbReference type="Gene3D" id="3.30.420.10">
    <property type="entry name" value="Ribonuclease H-like superfamily/Ribonuclease H"/>
    <property type="match status" value="1"/>
</dbReference>
<feature type="compositionally biased region" description="Basic and acidic residues" evidence="11">
    <location>
        <begin position="205"/>
        <end position="218"/>
    </location>
</feature>
<sequence>MSAYVPPKPFDPTREKWVSYLTRFECSLEASDMQGLSANRKRALFLSHCGPDVFEMAESLCEPTPVQTVSWDTLMATLRAHYAPVPSKFVQRYQLRQRVQREGEPVSAYMASLRKAATHCDYRDLDDALLEQLICGVRDIRLQRRLLAKPDLTLAGALDEARAHEASTKAAETLQRPLTSKDNPKSAPVHREDAGSSSESESDEDVFRMEHQRKDTGSPRRSCPSCGGHYDRLSCKYREAICRRCEKKGHLARVCRAILPRKHQPRERRSQPESTHQKQPTREGGAKKRREFEPRDGRSIHIDQASAEIEDKVSTVVEINGKPCSMEIDTGSALSIMSWVTLKILLPSFRKDQLSKKRLRILDYQGNRVPLEGVGTFRVTYGDYERDLPLTIVTKQLPSLLGMGWFRALGMGFTGIHQMLKSSLKDSLLTEFQDVFGDTLGKYVGTPISLNLDPNVAQIRLKARRVPFALKPKIDAELDKLIKQGVLVPVDHAKWETPIVTPVKSDGSIRICADYKCTINKALQPSAYPVPIVHHLLHSLGPGKFFAKLDLAQAYQQLPVDDATAEAQTIVTHRGAFKCTRLQFGVSVAPGLFQSTMERLLQGLPGVVPYFDDVLVSAQDERQLGDRVRNVLSRFREVGLRLKKNKCMIAVPSVEFLAQAYQQLPVDDATAEAQTIVTHRGAFKCTRLQFGVSVAPGLFQSTMERLLQGLPGVVPYFLKKNKCMIAVPSVEFLGYRVDGTGIHPTESKVRAIKSAPAPKTKAELQAFLGLLNFYSMFLKDKATVADPLHKLLGKNVPWVWGKPQAAAFEAVKRLLSEDSFLIQYNAALPLVLVCDASPVGVGAVLGHRLPNGLEAPIAFYSRTLSSAERNYSQLDREALAAIAGVKKFHEYLFGRQFELVTDHRPLLGLLAGDRPTPAALSPRLTRWAIFLSAYSYQLVHRPGQTLGHADALSRCPLPDLLTNPTPEASVLLLDTLTLGPISSAEVAKASARDPIIRTVMGWVLKGWPVKVDGGDYQGFVNKRNELFTQGGCLLWGDRVVVPTKLRMRVLELLHEGHPGIVRMKSLARSYVWWPNMDQVISEWVGKCRPCQESRPDPPVAPIREWEKPKGPWGRIHIDFAGPFHGQTFLIVVDAFSKWLEIILMPSTTAEAVIKALRKLFATHGLPDTLVSDNGPQFTATLFEGYLAGLGIRHALSAPFHPASNGLAERFVRTAKEALSRLDNGDWQARIDQFLAVQHATPCTATGRSPAELLMGRKLRCVLDRLHPNYSHENFKGETSGLRQFQVGSPVFARNYASGPLWVAGTIVGITGPKSYTVDVGVDRLWKRHIDQLRKRVVGEANINLDISEPNYNNFPKTANSSPGS</sequence>
<dbReference type="InterPro" id="IPR043502">
    <property type="entry name" value="DNA/RNA_pol_sf"/>
</dbReference>
<dbReference type="InterPro" id="IPR000477">
    <property type="entry name" value="RT_dom"/>
</dbReference>
<dbReference type="Pfam" id="PF00665">
    <property type="entry name" value="rve"/>
    <property type="match status" value="1"/>
</dbReference>
<dbReference type="EC" id="2.7.7.49" evidence="3"/>
<evidence type="ECO:0000256" key="3">
    <source>
        <dbReference type="ARBA" id="ARBA00012493"/>
    </source>
</evidence>
<dbReference type="SUPFAM" id="SSF50630">
    <property type="entry name" value="Acid proteases"/>
    <property type="match status" value="1"/>
</dbReference>
<dbReference type="InterPro" id="IPR012337">
    <property type="entry name" value="RNaseH-like_sf"/>
</dbReference>
<dbReference type="SUPFAM" id="SSF53098">
    <property type="entry name" value="Ribonuclease H-like"/>
    <property type="match status" value="1"/>
</dbReference>
<dbReference type="InterPro" id="IPR001584">
    <property type="entry name" value="Integrase_cat-core"/>
</dbReference>
<dbReference type="Gene3D" id="1.10.340.70">
    <property type="match status" value="1"/>
</dbReference>
<feature type="domain" description="Integrase catalytic" evidence="13">
    <location>
        <begin position="1107"/>
        <end position="1257"/>
    </location>
</feature>
<dbReference type="Gene3D" id="3.10.20.370">
    <property type="match status" value="1"/>
</dbReference>
<keyword evidence="14" id="KW-1185">Reference proteome</keyword>
<evidence type="ECO:0000256" key="5">
    <source>
        <dbReference type="ARBA" id="ARBA00022695"/>
    </source>
</evidence>
<keyword evidence="6" id="KW-0540">Nuclease</keyword>
<keyword evidence="9" id="KW-0695">RNA-directed DNA polymerase</keyword>
<dbReference type="Pfam" id="PF17917">
    <property type="entry name" value="RT_RNaseH"/>
    <property type="match status" value="1"/>
</dbReference>
<feature type="region of interest" description="Disordered" evidence="11">
    <location>
        <begin position="262"/>
        <end position="304"/>
    </location>
</feature>
<keyword evidence="8" id="KW-0378">Hydrolase</keyword>
<evidence type="ECO:0000256" key="11">
    <source>
        <dbReference type="SAM" id="MobiDB-lite"/>
    </source>
</evidence>
<dbReference type="InterPro" id="IPR050951">
    <property type="entry name" value="Retrovirus_Pol_polyprotein"/>
</dbReference>
<dbReference type="Gene3D" id="2.40.70.10">
    <property type="entry name" value="Acid Proteases"/>
    <property type="match status" value="1"/>
</dbReference>
<dbReference type="InterPro" id="IPR036397">
    <property type="entry name" value="RNaseH_sf"/>
</dbReference>
<organism evidence="14 15">
    <name type="scientific">Pantherophis guttatus</name>
    <name type="common">Corn snake</name>
    <name type="synonym">Elaphe guttata</name>
    <dbReference type="NCBI Taxonomy" id="94885"/>
    <lineage>
        <taxon>Eukaryota</taxon>
        <taxon>Metazoa</taxon>
        <taxon>Chordata</taxon>
        <taxon>Craniata</taxon>
        <taxon>Vertebrata</taxon>
        <taxon>Euteleostomi</taxon>
        <taxon>Lepidosauria</taxon>
        <taxon>Squamata</taxon>
        <taxon>Bifurcata</taxon>
        <taxon>Unidentata</taxon>
        <taxon>Episquamata</taxon>
        <taxon>Toxicofera</taxon>
        <taxon>Serpentes</taxon>
        <taxon>Colubroidea</taxon>
        <taxon>Colubridae</taxon>
        <taxon>Colubrinae</taxon>
        <taxon>Pantherophis</taxon>
    </lineage>
</organism>
<feature type="region of interest" description="Disordered" evidence="11">
    <location>
        <begin position="166"/>
        <end position="225"/>
    </location>
</feature>
<feature type="domain" description="Reverse transcriptase" evidence="12">
    <location>
        <begin position="483"/>
        <end position="661"/>
    </location>
</feature>
<dbReference type="EC" id="3.1.26.4" evidence="2"/>
<dbReference type="Pfam" id="PF00078">
    <property type="entry name" value="RVT_1"/>
    <property type="match status" value="1"/>
</dbReference>
<dbReference type="PROSITE" id="PS50878">
    <property type="entry name" value="RT_POL"/>
    <property type="match status" value="1"/>
</dbReference>
<evidence type="ECO:0000256" key="6">
    <source>
        <dbReference type="ARBA" id="ARBA00022722"/>
    </source>
</evidence>
<evidence type="ECO:0000256" key="1">
    <source>
        <dbReference type="ARBA" id="ARBA00010879"/>
    </source>
</evidence>
<name>A0ABM3ZGM4_PANGU</name>
<dbReference type="Pfam" id="PF17921">
    <property type="entry name" value="Integrase_H2C2"/>
    <property type="match status" value="1"/>
</dbReference>
<gene>
    <name evidence="15" type="primary">LOC132711805</name>
</gene>
<proteinExistence type="inferred from homology"/>
<evidence type="ECO:0000259" key="12">
    <source>
        <dbReference type="PROSITE" id="PS50878"/>
    </source>
</evidence>
<evidence type="ECO:0000259" key="13">
    <source>
        <dbReference type="PROSITE" id="PS50994"/>
    </source>
</evidence>
<comment type="similarity">
    <text evidence="1">Belongs to the beta type-B retroviral polymerase family. HERV class-II K(HML-2) pol subfamily.</text>
</comment>
<dbReference type="RefSeq" id="XP_060547527.1">
    <property type="nucleotide sequence ID" value="XM_060691544.1"/>
</dbReference>
<dbReference type="PROSITE" id="PS50994">
    <property type="entry name" value="INTEGRASE"/>
    <property type="match status" value="1"/>
</dbReference>
<evidence type="ECO:0000256" key="4">
    <source>
        <dbReference type="ARBA" id="ARBA00022679"/>
    </source>
</evidence>
<dbReference type="InterPro" id="IPR041588">
    <property type="entry name" value="Integrase_H2C2"/>
</dbReference>
<dbReference type="InterPro" id="IPR021109">
    <property type="entry name" value="Peptidase_aspartic_dom_sf"/>
</dbReference>
<evidence type="ECO:0000256" key="8">
    <source>
        <dbReference type="ARBA" id="ARBA00022801"/>
    </source>
</evidence>
<dbReference type="CDD" id="cd01647">
    <property type="entry name" value="RT_LTR"/>
    <property type="match status" value="1"/>
</dbReference>
<dbReference type="CDD" id="cd09274">
    <property type="entry name" value="RNase_HI_RT_Ty3"/>
    <property type="match status" value="1"/>
</dbReference>
<keyword evidence="7" id="KW-0255">Endonuclease</keyword>
<protein>
    <recommendedName>
        <fullName evidence="10">Gypsy retrotransposon integrase-like protein 1</fullName>
        <ecNumber evidence="3">2.7.7.49</ecNumber>
        <ecNumber evidence="2">3.1.26.4</ecNumber>
    </recommendedName>
</protein>
<keyword evidence="4" id="KW-0808">Transferase</keyword>
<dbReference type="PANTHER" id="PTHR37984">
    <property type="entry name" value="PROTEIN CBG26694"/>
    <property type="match status" value="1"/>
</dbReference>
<reference evidence="15" key="1">
    <citation type="submission" date="2025-08" db="UniProtKB">
        <authorList>
            <consortium name="RefSeq"/>
        </authorList>
    </citation>
    <scope>IDENTIFICATION</scope>
    <source>
        <tissue evidence="15">Blood</tissue>
    </source>
</reference>
<dbReference type="InterPro" id="IPR043128">
    <property type="entry name" value="Rev_trsase/Diguanyl_cyclase"/>
</dbReference>
<keyword evidence="5" id="KW-0548">Nucleotidyltransferase</keyword>
<dbReference type="Proteomes" id="UP001652622">
    <property type="component" value="Unplaced"/>
</dbReference>
<evidence type="ECO:0000313" key="14">
    <source>
        <dbReference type="Proteomes" id="UP001652622"/>
    </source>
</evidence>
<dbReference type="Gene3D" id="3.30.70.270">
    <property type="match status" value="3"/>
</dbReference>
<evidence type="ECO:0000313" key="15">
    <source>
        <dbReference type="RefSeq" id="XP_060547527.1"/>
    </source>
</evidence>
<dbReference type="Gene3D" id="3.10.10.10">
    <property type="entry name" value="HIV Type 1 Reverse Transcriptase, subunit A, domain 1"/>
    <property type="match status" value="2"/>
</dbReference>
<dbReference type="GeneID" id="132711805"/>
<accession>A0ABM3ZGM4</accession>